<dbReference type="GO" id="GO:0000978">
    <property type="term" value="F:RNA polymerase II cis-regulatory region sequence-specific DNA binding"/>
    <property type="evidence" value="ECO:0007669"/>
    <property type="project" value="TreeGrafter"/>
</dbReference>
<dbReference type="GO" id="GO:0030154">
    <property type="term" value="P:cell differentiation"/>
    <property type="evidence" value="ECO:0007669"/>
    <property type="project" value="TreeGrafter"/>
</dbReference>
<evidence type="ECO:0000256" key="2">
    <source>
        <dbReference type="ARBA" id="ARBA00023163"/>
    </source>
</evidence>
<evidence type="ECO:0000256" key="4">
    <source>
        <dbReference type="SAM" id="MobiDB-lite"/>
    </source>
</evidence>
<protein>
    <submittedName>
        <fullName evidence="6">Mating type protein MAT-2</fullName>
    </submittedName>
</protein>
<dbReference type="InterPro" id="IPR036910">
    <property type="entry name" value="HMG_box_dom_sf"/>
</dbReference>
<dbReference type="PROSITE" id="PS50118">
    <property type="entry name" value="HMG_BOX_2"/>
    <property type="match status" value="1"/>
</dbReference>
<dbReference type="InterPro" id="IPR050140">
    <property type="entry name" value="SRY-related_HMG-box_TF-like"/>
</dbReference>
<keyword evidence="2" id="KW-0804">Transcription</keyword>
<dbReference type="PANTHER" id="PTHR10270">
    <property type="entry name" value="SOX TRANSCRIPTION FACTOR"/>
    <property type="match status" value="1"/>
</dbReference>
<dbReference type="PANTHER" id="PTHR10270:SF161">
    <property type="entry name" value="SEX-DETERMINING REGION Y PROTEIN"/>
    <property type="match status" value="1"/>
</dbReference>
<reference evidence="6" key="1">
    <citation type="journal article" date="1999" name="Proc. Natl. Acad. Sci. U.S.A.">
        <title>Evolution of the fungal self-fertile reproductive life style from self-sterile ancestors.</title>
        <authorList>
            <person name="Yun S.H."/>
            <person name="Berbee M.L."/>
            <person name="Yoder O.C."/>
            <person name="Turgeon B.G."/>
        </authorList>
    </citation>
    <scope>NUCLEOTIDE SEQUENCE</scope>
</reference>
<feature type="compositionally biased region" description="Basic residues" evidence="4">
    <location>
        <begin position="201"/>
        <end position="215"/>
    </location>
</feature>
<dbReference type="GO" id="GO:0001228">
    <property type="term" value="F:DNA-binding transcription activator activity, RNA polymerase II-specific"/>
    <property type="evidence" value="ECO:0007669"/>
    <property type="project" value="TreeGrafter"/>
</dbReference>
<feature type="domain" description="HMG box" evidence="5">
    <location>
        <begin position="131"/>
        <end position="199"/>
    </location>
</feature>
<dbReference type="Gene3D" id="1.10.30.10">
    <property type="entry name" value="High mobility group box domain"/>
    <property type="match status" value="1"/>
</dbReference>
<feature type="compositionally biased region" description="Polar residues" evidence="4">
    <location>
        <begin position="105"/>
        <end position="124"/>
    </location>
</feature>
<evidence type="ECO:0000313" key="6">
    <source>
        <dbReference type="EMBL" id="AAD33447.1"/>
    </source>
</evidence>
<dbReference type="GO" id="GO:0005634">
    <property type="term" value="C:nucleus"/>
    <property type="evidence" value="ECO:0007669"/>
    <property type="project" value="UniProtKB-UniRule"/>
</dbReference>
<gene>
    <name evidence="6" type="primary">MAT-2</name>
</gene>
<proteinExistence type="predicted"/>
<feature type="DNA-binding region" description="HMG box" evidence="3">
    <location>
        <begin position="131"/>
        <end position="199"/>
    </location>
</feature>
<feature type="region of interest" description="Disordered" evidence="4">
    <location>
        <begin position="98"/>
        <end position="128"/>
    </location>
</feature>
<organism evidence="6">
    <name type="scientific">Cochliobolus cymbopogonis</name>
    <name type="common">Curvularia cymbopogonis</name>
    <dbReference type="NCBI Taxonomy" id="90976"/>
    <lineage>
        <taxon>Eukaryota</taxon>
        <taxon>Fungi</taxon>
        <taxon>Dikarya</taxon>
        <taxon>Ascomycota</taxon>
        <taxon>Pezizomycotina</taxon>
        <taxon>Dothideomycetes</taxon>
        <taxon>Pleosporomycetidae</taxon>
        <taxon>Pleosporales</taxon>
        <taxon>Pleosporineae</taxon>
        <taxon>Pleosporaceae</taxon>
        <taxon>Curvularia</taxon>
    </lineage>
</organism>
<feature type="compositionally biased region" description="Basic and acidic residues" evidence="4">
    <location>
        <begin position="186"/>
        <end position="200"/>
    </location>
</feature>
<accession>Q9Y8C9</accession>
<evidence type="ECO:0000259" key="5">
    <source>
        <dbReference type="PROSITE" id="PS50118"/>
    </source>
</evidence>
<keyword evidence="1 3" id="KW-0238">DNA-binding</keyword>
<dbReference type="EMBL" id="AF129745">
    <property type="protein sequence ID" value="AAD33447.1"/>
    <property type="molecule type" value="Genomic_DNA"/>
</dbReference>
<name>Q9Y8C9_COCCY</name>
<evidence type="ECO:0000256" key="3">
    <source>
        <dbReference type="PROSITE-ProRule" id="PRU00267"/>
    </source>
</evidence>
<dbReference type="AlphaFoldDB" id="Q9Y8C9"/>
<keyword evidence="3" id="KW-0539">Nucleus</keyword>
<dbReference type="InterPro" id="IPR009071">
    <property type="entry name" value="HMG_box_dom"/>
</dbReference>
<dbReference type="CDD" id="cd01389">
    <property type="entry name" value="HMG-box_ROX1-like"/>
    <property type="match status" value="1"/>
</dbReference>
<evidence type="ECO:0000256" key="1">
    <source>
        <dbReference type="ARBA" id="ARBA00023125"/>
    </source>
</evidence>
<sequence>MNAATAPTVASANGLSLANALKIAEARFEAAIEDCKDEWANGHEMVILQDNIPELFGGILVEHFKRFVGEACAFPVNLIAMDGGNGNYHTLVQLPKNMHPRQVDSGPSSAQTSPSEHKSGTNASAAGLKKAPRPMNCWIIFRDAMSKHLKAEFPNLSVQEISTRCSAIWANLPAEAKQPWRAAAESAKEEHSRLHPDYKYSPRKPGQKKKRQSRKLSKRLVARAEQMLHVDLLASSPESTDQFLLSDITTTTEEVNDIPGDAMQFPSTAINPFFDAESFRQGLLEAEFGPMFNLDTTFPEFDDGMLCFHDETTGDAALPAVFQNMY</sequence>
<dbReference type="Pfam" id="PF00505">
    <property type="entry name" value="HMG_box"/>
    <property type="match status" value="1"/>
</dbReference>
<dbReference type="SMART" id="SM00398">
    <property type="entry name" value="HMG"/>
    <property type="match status" value="1"/>
</dbReference>
<dbReference type="SUPFAM" id="SSF47095">
    <property type="entry name" value="HMG-box"/>
    <property type="match status" value="1"/>
</dbReference>
<feature type="region of interest" description="Disordered" evidence="4">
    <location>
        <begin position="181"/>
        <end position="215"/>
    </location>
</feature>